<feature type="region of interest" description="Disordered" evidence="1">
    <location>
        <begin position="1"/>
        <end position="45"/>
    </location>
</feature>
<feature type="region of interest" description="Disordered" evidence="1">
    <location>
        <begin position="608"/>
        <end position="776"/>
    </location>
</feature>
<feature type="compositionally biased region" description="Polar residues" evidence="1">
    <location>
        <begin position="407"/>
        <end position="420"/>
    </location>
</feature>
<feature type="region of interest" description="Disordered" evidence="1">
    <location>
        <begin position="407"/>
        <end position="444"/>
    </location>
</feature>
<feature type="region of interest" description="Disordered" evidence="1">
    <location>
        <begin position="290"/>
        <end position="335"/>
    </location>
</feature>
<dbReference type="AlphaFoldDB" id="A0A9Q1Q7G2"/>
<dbReference type="GO" id="GO:0005635">
    <property type="term" value="C:nuclear envelope"/>
    <property type="evidence" value="ECO:0007669"/>
    <property type="project" value="TreeGrafter"/>
</dbReference>
<accession>A0A9Q1Q7G2</accession>
<feature type="compositionally biased region" description="Gly residues" evidence="1">
    <location>
        <begin position="13"/>
        <end position="24"/>
    </location>
</feature>
<dbReference type="PANTHER" id="PTHR33416">
    <property type="entry name" value="NUCLEAR PORE COMPLEX PROTEIN NUP1"/>
    <property type="match status" value="1"/>
</dbReference>
<feature type="compositionally biased region" description="Polar residues" evidence="1">
    <location>
        <begin position="702"/>
        <end position="715"/>
    </location>
</feature>
<feature type="compositionally biased region" description="Basic and acidic residues" evidence="1">
    <location>
        <begin position="290"/>
        <end position="309"/>
    </location>
</feature>
<proteinExistence type="predicted"/>
<gene>
    <name evidence="2" type="ORF">Cgig2_023491</name>
</gene>
<comment type="caution">
    <text evidence="2">The sequence shown here is derived from an EMBL/GenBank/DDBJ whole genome shotgun (WGS) entry which is preliminary data.</text>
</comment>
<protein>
    <recommendedName>
        <fullName evidence="4">Nuclear pore complex protein NUP1</fullName>
    </recommendedName>
</protein>
<feature type="compositionally biased region" description="Low complexity" evidence="1">
    <location>
        <begin position="746"/>
        <end position="773"/>
    </location>
</feature>
<feature type="compositionally biased region" description="Polar residues" evidence="1">
    <location>
        <begin position="733"/>
        <end position="744"/>
    </location>
</feature>
<dbReference type="GO" id="GO:0071763">
    <property type="term" value="P:nuclear membrane organization"/>
    <property type="evidence" value="ECO:0007669"/>
    <property type="project" value="TreeGrafter"/>
</dbReference>
<sequence length="867" mass="93145">MPEGDALAPPPAYGGGGGERGAGGKLRRERKPPPTPYDRPISRDGGGSGWISRIVTPAKRLISGGATRILPSLFSPLPTPPPSNSSTPGLRVQGFASWVMPLGFNFIRLVTKVPWIKVGCDKDLWWSESLLCFPILQGYACSNKYKGAIMVCDFERPRNSSKLAICSVALELGTIWIQRGLEKLDIIRAQHHFGNHHVAIDEGRKEVDQETGNQNESSPADVVVPKSSGKEGLCEAKGKAVLNLSDEGAEDKTGHSDGLPDIEHLIREKTFSREEIDHLMEILHSRVADAEQERKLPSKGGQEEVERAETSYGKQKVSADVEEESDKFKSASSTPFPRATVQNEIGASPVDIARAYMGSRTSEVSFISKNLISKSEKFSLGNEFSSKAFMPSPLPKTPVCWPGAMTQGQQGYSTPQSQKSRYGLQSFPRTPYSRTMYPKSRSKLTPLVGNSERLASISSTPFQPMRTPLYGKTAASAEGSHGTGGPIRRVRHNSSSAIPARESVLLRTVQPAKESSTDFMFRKNFKPGTSSTSNFELMNSKAQNSEISVPRAHPHCTKVARQILEQLDRPITLKERSEELKLVDSWKSSSEGASATPFIDRSLPAAGAGVSKSMNTDSAKLPADTNGLNNAMPLERSDLSGAGKALASASRTPDKATAASNVGPSSTNHKLDSQRTTADQGAIDNLPRGNGQPLLIGDQSKRQSVNSNSSGSDRQNAQRRPILPSISVDRSGPRTSFASDTNAGFTFPFTTSYSTSSEPPTPSIIPSSSTSPEQPKITAPFPAFTFGNKIAIAPPVNASPSTSTTLTSNDAVTPKFKFGSGKPRLSFAVEGEDVACTSNDSSVPKYKFGSGQSRLNFGSMGSDAVCY</sequence>
<evidence type="ECO:0000313" key="2">
    <source>
        <dbReference type="EMBL" id="KAJ8431847.1"/>
    </source>
</evidence>
<feature type="compositionally biased region" description="Low complexity" evidence="1">
    <location>
        <begin position="639"/>
        <end position="650"/>
    </location>
</feature>
<dbReference type="EMBL" id="JAKOGI010000659">
    <property type="protein sequence ID" value="KAJ8431847.1"/>
    <property type="molecule type" value="Genomic_DNA"/>
</dbReference>
<organism evidence="2 3">
    <name type="scientific">Carnegiea gigantea</name>
    <dbReference type="NCBI Taxonomy" id="171969"/>
    <lineage>
        <taxon>Eukaryota</taxon>
        <taxon>Viridiplantae</taxon>
        <taxon>Streptophyta</taxon>
        <taxon>Embryophyta</taxon>
        <taxon>Tracheophyta</taxon>
        <taxon>Spermatophyta</taxon>
        <taxon>Magnoliopsida</taxon>
        <taxon>eudicotyledons</taxon>
        <taxon>Gunneridae</taxon>
        <taxon>Pentapetalae</taxon>
        <taxon>Caryophyllales</taxon>
        <taxon>Cactineae</taxon>
        <taxon>Cactaceae</taxon>
        <taxon>Cactoideae</taxon>
        <taxon>Echinocereeae</taxon>
        <taxon>Carnegiea</taxon>
    </lineage>
</organism>
<dbReference type="Proteomes" id="UP001153076">
    <property type="component" value="Unassembled WGS sequence"/>
</dbReference>
<evidence type="ECO:0000256" key="1">
    <source>
        <dbReference type="SAM" id="MobiDB-lite"/>
    </source>
</evidence>
<feature type="compositionally biased region" description="Polar residues" evidence="1">
    <location>
        <begin position="658"/>
        <end position="679"/>
    </location>
</feature>
<evidence type="ECO:0000313" key="3">
    <source>
        <dbReference type="Proteomes" id="UP001153076"/>
    </source>
</evidence>
<reference evidence="2" key="1">
    <citation type="submission" date="2022-04" db="EMBL/GenBank/DDBJ databases">
        <title>Carnegiea gigantea Genome sequencing and assembly v2.</title>
        <authorList>
            <person name="Copetti D."/>
            <person name="Sanderson M.J."/>
            <person name="Burquez A."/>
            <person name="Wojciechowski M.F."/>
        </authorList>
    </citation>
    <scope>NUCLEOTIDE SEQUENCE</scope>
    <source>
        <strain evidence="2">SGP5-SGP5p</strain>
        <tissue evidence="2">Aerial part</tissue>
    </source>
</reference>
<dbReference type="PANTHER" id="PTHR33416:SF18">
    <property type="entry name" value="NUCLEOPORIN-LIKE PROTEIN"/>
    <property type="match status" value="1"/>
</dbReference>
<name>A0A9Q1Q7G2_9CARY</name>
<feature type="region of interest" description="Disordered" evidence="1">
    <location>
        <begin position="205"/>
        <end position="228"/>
    </location>
</feature>
<dbReference type="OrthoDB" id="653151at2759"/>
<keyword evidence="3" id="KW-1185">Reference proteome</keyword>
<feature type="region of interest" description="Disordered" evidence="1">
    <location>
        <begin position="474"/>
        <end position="499"/>
    </location>
</feature>
<evidence type="ECO:0008006" key="4">
    <source>
        <dbReference type="Google" id="ProtNLM"/>
    </source>
</evidence>